<evidence type="ECO:0000313" key="1">
    <source>
        <dbReference type="EMBL" id="OAJ36662.1"/>
    </source>
</evidence>
<proteinExistence type="predicted"/>
<organism evidence="1 2">
    <name type="scientific">Batrachochytrium dendrobatidis (strain JEL423)</name>
    <dbReference type="NCBI Taxonomy" id="403673"/>
    <lineage>
        <taxon>Eukaryota</taxon>
        <taxon>Fungi</taxon>
        <taxon>Fungi incertae sedis</taxon>
        <taxon>Chytridiomycota</taxon>
        <taxon>Chytridiomycota incertae sedis</taxon>
        <taxon>Chytridiomycetes</taxon>
        <taxon>Rhizophydiales</taxon>
        <taxon>Rhizophydiales incertae sedis</taxon>
        <taxon>Batrachochytrium</taxon>
    </lineage>
</organism>
<name>A0A177WAC0_BATDL</name>
<dbReference type="Proteomes" id="UP000077115">
    <property type="component" value="Unassembled WGS sequence"/>
</dbReference>
<sequence>MKKHFGEGRRRYRNCQTFADIFVQIVCDVDHKAFSSPSIQNVIATTLLAFPLTTVGGSVMHIKQKNFVKKTKKAISWEDIVDAEINDEINKIELGIVGSKTSCSLM</sequence>
<accession>A0A177WAC0</accession>
<dbReference type="VEuPathDB" id="FungiDB:BDEG_20812"/>
<protein>
    <submittedName>
        <fullName evidence="1">Uncharacterized protein</fullName>
    </submittedName>
</protein>
<gene>
    <name evidence="1" type="ORF">BDEG_20812</name>
</gene>
<evidence type="ECO:0000313" key="2">
    <source>
        <dbReference type="Proteomes" id="UP000077115"/>
    </source>
</evidence>
<dbReference type="AlphaFoldDB" id="A0A177WAC0"/>
<reference evidence="1 2" key="2">
    <citation type="submission" date="2016-05" db="EMBL/GenBank/DDBJ databases">
        <title>Lineage-specific infection strategies underlie the spectrum of fungal disease in amphibians.</title>
        <authorList>
            <person name="Cuomo C.A."/>
            <person name="Farrer R.A."/>
            <person name="James T."/>
            <person name="Longcore J."/>
            <person name="Birren B."/>
        </authorList>
    </citation>
    <scope>NUCLEOTIDE SEQUENCE [LARGE SCALE GENOMIC DNA]</scope>
    <source>
        <strain evidence="1 2">JEL423</strain>
    </source>
</reference>
<dbReference type="EMBL" id="DS022300">
    <property type="protein sequence ID" value="OAJ36662.1"/>
    <property type="molecule type" value="Genomic_DNA"/>
</dbReference>
<reference evidence="1 2" key="1">
    <citation type="submission" date="2006-10" db="EMBL/GenBank/DDBJ databases">
        <title>The Genome Sequence of Batrachochytrium dendrobatidis JEL423.</title>
        <authorList>
            <consortium name="The Broad Institute Genome Sequencing Platform"/>
            <person name="Birren B."/>
            <person name="Lander E."/>
            <person name="Galagan J."/>
            <person name="Cuomo C."/>
            <person name="Devon K."/>
            <person name="Jaffe D."/>
            <person name="Butler J."/>
            <person name="Alvarez P."/>
            <person name="Gnerre S."/>
            <person name="Grabherr M."/>
            <person name="Kleber M."/>
            <person name="Mauceli E."/>
            <person name="Brockman W."/>
            <person name="Young S."/>
            <person name="LaButti K."/>
            <person name="Sykes S."/>
            <person name="DeCaprio D."/>
            <person name="Crawford M."/>
            <person name="Koehrsen M."/>
            <person name="Engels R."/>
            <person name="Montgomery P."/>
            <person name="Pearson M."/>
            <person name="Howarth C."/>
            <person name="Larson L."/>
            <person name="White J."/>
            <person name="O'Leary S."/>
            <person name="Kodira C."/>
            <person name="Zeng Q."/>
            <person name="Yandava C."/>
            <person name="Alvarado L."/>
            <person name="Longcore J."/>
            <person name="James T."/>
        </authorList>
    </citation>
    <scope>NUCLEOTIDE SEQUENCE [LARGE SCALE GENOMIC DNA]</scope>
    <source>
        <strain evidence="1 2">JEL423</strain>
    </source>
</reference>